<dbReference type="Gene3D" id="3.40.50.300">
    <property type="entry name" value="P-loop containing nucleotide triphosphate hydrolases"/>
    <property type="match status" value="1"/>
</dbReference>
<protein>
    <submittedName>
        <fullName evidence="2">Molybdopterin-guanine dinucleotide biosynthesis protein B</fullName>
    </submittedName>
</protein>
<dbReference type="NCBIfam" id="TIGR00176">
    <property type="entry name" value="mobB"/>
    <property type="match status" value="1"/>
</dbReference>
<proteinExistence type="predicted"/>
<evidence type="ECO:0000313" key="2">
    <source>
        <dbReference type="EMBL" id="MDN0075387.1"/>
    </source>
</evidence>
<dbReference type="RefSeq" id="WP_289829995.1">
    <property type="nucleotide sequence ID" value="NZ_JAUEDK010000016.1"/>
</dbReference>
<dbReference type="Proteomes" id="UP001168540">
    <property type="component" value="Unassembled WGS sequence"/>
</dbReference>
<dbReference type="EMBL" id="JAUEDK010000016">
    <property type="protein sequence ID" value="MDN0075387.1"/>
    <property type="molecule type" value="Genomic_DNA"/>
</dbReference>
<dbReference type="InterPro" id="IPR004435">
    <property type="entry name" value="MobB_dom"/>
</dbReference>
<dbReference type="SUPFAM" id="SSF52540">
    <property type="entry name" value="P-loop containing nucleoside triphosphate hydrolases"/>
    <property type="match status" value="1"/>
</dbReference>
<sequence>MQVIGFAGYSGSGKTTLLEKMIPRLVAAGLDVAVVKHTHHDVDWDVPGKDSYRHRQAGARQVMLAAGQRRLLVETLPGSNDLSLADHVARLAPCDLVLAEGFKHAPVPKIEVINHALGSPRLFPDDPMVIAVVADGPVDTSLPYFQRDDVDALCQFLLDYLNRHVEHFPLR</sequence>
<evidence type="ECO:0000259" key="1">
    <source>
        <dbReference type="Pfam" id="PF03205"/>
    </source>
</evidence>
<keyword evidence="3" id="KW-1185">Reference proteome</keyword>
<reference evidence="2" key="1">
    <citation type="submission" date="2023-06" db="EMBL/GenBank/DDBJ databases">
        <authorList>
            <person name="Zhang S."/>
        </authorList>
    </citation>
    <scope>NUCLEOTIDE SEQUENCE</scope>
    <source>
        <strain evidence="2">SG2303</strain>
    </source>
</reference>
<dbReference type="Pfam" id="PF03205">
    <property type="entry name" value="MobB"/>
    <property type="match status" value="1"/>
</dbReference>
<evidence type="ECO:0000313" key="3">
    <source>
        <dbReference type="Proteomes" id="UP001168540"/>
    </source>
</evidence>
<gene>
    <name evidence="2" type="primary">mobB</name>
    <name evidence="2" type="ORF">QU481_10840</name>
</gene>
<dbReference type="InterPro" id="IPR027417">
    <property type="entry name" value="P-loop_NTPase"/>
</dbReference>
<dbReference type="CDD" id="cd03116">
    <property type="entry name" value="MobB"/>
    <property type="match status" value="1"/>
</dbReference>
<dbReference type="InterPro" id="IPR052539">
    <property type="entry name" value="MGD_biosynthesis_adapter"/>
</dbReference>
<feature type="domain" description="Molybdopterin-guanine dinucleotide biosynthesis protein B (MobB)" evidence="1">
    <location>
        <begin position="3"/>
        <end position="135"/>
    </location>
</feature>
<dbReference type="PANTHER" id="PTHR40072:SF1">
    <property type="entry name" value="MOLYBDOPTERIN-GUANINE DINUCLEOTIDE BIOSYNTHESIS ADAPTER PROTEIN"/>
    <property type="match status" value="1"/>
</dbReference>
<comment type="caution">
    <text evidence="2">The sequence shown here is derived from an EMBL/GenBank/DDBJ whole genome shotgun (WGS) entry which is preliminary data.</text>
</comment>
<name>A0ABT7XNL8_9NEIS</name>
<accession>A0ABT7XNL8</accession>
<organism evidence="2 3">
    <name type="scientific">Crenobacter oryzisoli</name>
    <dbReference type="NCBI Taxonomy" id="3056844"/>
    <lineage>
        <taxon>Bacteria</taxon>
        <taxon>Pseudomonadati</taxon>
        <taxon>Pseudomonadota</taxon>
        <taxon>Betaproteobacteria</taxon>
        <taxon>Neisseriales</taxon>
        <taxon>Neisseriaceae</taxon>
        <taxon>Crenobacter</taxon>
    </lineage>
</organism>
<dbReference type="PANTHER" id="PTHR40072">
    <property type="entry name" value="MOLYBDOPTERIN-GUANINE DINUCLEOTIDE BIOSYNTHESIS ADAPTER PROTEIN-RELATED"/>
    <property type="match status" value="1"/>
</dbReference>